<dbReference type="STRING" id="631454.N177_3279"/>
<dbReference type="PROSITE" id="PS50977">
    <property type="entry name" value="HTH_TETR_2"/>
    <property type="match status" value="1"/>
</dbReference>
<comment type="caution">
    <text evidence="7">The sequence shown here is derived from an EMBL/GenBank/DDBJ whole genome shotgun (WGS) entry which is preliminary data.</text>
</comment>
<keyword evidence="3" id="KW-0804">Transcription</keyword>
<proteinExistence type="predicted"/>
<dbReference type="GO" id="GO:0003700">
    <property type="term" value="F:DNA-binding transcription factor activity"/>
    <property type="evidence" value="ECO:0007669"/>
    <property type="project" value="TreeGrafter"/>
</dbReference>
<keyword evidence="1" id="KW-0805">Transcription regulation</keyword>
<dbReference type="GO" id="GO:0000976">
    <property type="term" value="F:transcription cis-regulatory region binding"/>
    <property type="evidence" value="ECO:0007669"/>
    <property type="project" value="TreeGrafter"/>
</dbReference>
<feature type="region of interest" description="Disordered" evidence="5">
    <location>
        <begin position="208"/>
        <end position="231"/>
    </location>
</feature>
<dbReference type="PANTHER" id="PTHR30055">
    <property type="entry name" value="HTH-TYPE TRANSCRIPTIONAL REGULATOR RUTR"/>
    <property type="match status" value="1"/>
</dbReference>
<accession>V4RAK5</accession>
<name>V4RAK5_9HYPH</name>
<keyword evidence="8" id="KW-1185">Reference proteome</keyword>
<keyword evidence="2 4" id="KW-0238">DNA-binding</keyword>
<evidence type="ECO:0000313" key="8">
    <source>
        <dbReference type="Proteomes" id="UP000017819"/>
    </source>
</evidence>
<dbReference type="Proteomes" id="UP000017819">
    <property type="component" value="Unassembled WGS sequence"/>
</dbReference>
<organism evidence="7 8">
    <name type="scientific">Lutibaculum baratangense AMV1</name>
    <dbReference type="NCBI Taxonomy" id="631454"/>
    <lineage>
        <taxon>Bacteria</taxon>
        <taxon>Pseudomonadati</taxon>
        <taxon>Pseudomonadota</taxon>
        <taxon>Alphaproteobacteria</taxon>
        <taxon>Hyphomicrobiales</taxon>
        <taxon>Tepidamorphaceae</taxon>
        <taxon>Lutibaculum</taxon>
    </lineage>
</organism>
<dbReference type="eggNOG" id="COG1309">
    <property type="taxonomic scope" value="Bacteria"/>
</dbReference>
<evidence type="ECO:0000259" key="6">
    <source>
        <dbReference type="PROSITE" id="PS50977"/>
    </source>
</evidence>
<dbReference type="InterPro" id="IPR009057">
    <property type="entry name" value="Homeodomain-like_sf"/>
</dbReference>
<evidence type="ECO:0000256" key="4">
    <source>
        <dbReference type="PROSITE-ProRule" id="PRU00335"/>
    </source>
</evidence>
<protein>
    <recommendedName>
        <fullName evidence="6">HTH tetR-type domain-containing protein</fullName>
    </recommendedName>
</protein>
<feature type="DNA-binding region" description="H-T-H motif" evidence="4">
    <location>
        <begin position="30"/>
        <end position="49"/>
    </location>
</feature>
<feature type="domain" description="HTH tetR-type" evidence="6">
    <location>
        <begin position="7"/>
        <end position="67"/>
    </location>
</feature>
<dbReference type="PATRIC" id="fig|631454.5.peg.3239"/>
<gene>
    <name evidence="7" type="ORF">N177_3279</name>
</gene>
<dbReference type="AlphaFoldDB" id="V4RAK5"/>
<dbReference type="SUPFAM" id="SSF46689">
    <property type="entry name" value="Homeodomain-like"/>
    <property type="match status" value="1"/>
</dbReference>
<evidence type="ECO:0000313" key="7">
    <source>
        <dbReference type="EMBL" id="ESR23211.1"/>
    </source>
</evidence>
<dbReference type="Pfam" id="PF00440">
    <property type="entry name" value="TetR_N"/>
    <property type="match status" value="1"/>
</dbReference>
<evidence type="ECO:0000256" key="5">
    <source>
        <dbReference type="SAM" id="MobiDB-lite"/>
    </source>
</evidence>
<feature type="compositionally biased region" description="Basic and acidic residues" evidence="5">
    <location>
        <begin position="208"/>
        <end position="220"/>
    </location>
</feature>
<evidence type="ECO:0000256" key="3">
    <source>
        <dbReference type="ARBA" id="ARBA00023163"/>
    </source>
</evidence>
<dbReference type="InterPro" id="IPR001647">
    <property type="entry name" value="HTH_TetR"/>
</dbReference>
<evidence type="ECO:0000256" key="2">
    <source>
        <dbReference type="ARBA" id="ARBA00023125"/>
    </source>
</evidence>
<dbReference type="PANTHER" id="PTHR30055:SF234">
    <property type="entry name" value="HTH-TYPE TRANSCRIPTIONAL REGULATOR BETI"/>
    <property type="match status" value="1"/>
</dbReference>
<sequence length="231" mass="25633">MTVMEDQSPKDRLLDAALGLAARRPWEDVSLADIAHEAHVSLGELHAAFRDKLDILVALSDRTDQQVLDTIDTEMSGEPPRERLFDVMMARFDALRPHRAAVRSIANALARSPADLIRLRDAGMRSMTWTLEAAGMDTGGQIGALRAQGLAVVFARTLRVWLEDDDPGMAKTMVALDRRLREGERAMGFAEGLSRMFGRFGDIGRRGRYSRDRYDPRTPLDPEQEGSGSGI</sequence>
<dbReference type="Gene3D" id="1.10.357.10">
    <property type="entry name" value="Tetracycline Repressor, domain 2"/>
    <property type="match status" value="1"/>
</dbReference>
<dbReference type="EMBL" id="AWXZ01000039">
    <property type="protein sequence ID" value="ESR23211.1"/>
    <property type="molecule type" value="Genomic_DNA"/>
</dbReference>
<dbReference type="InterPro" id="IPR050109">
    <property type="entry name" value="HTH-type_TetR-like_transc_reg"/>
</dbReference>
<evidence type="ECO:0000256" key="1">
    <source>
        <dbReference type="ARBA" id="ARBA00023015"/>
    </source>
</evidence>
<reference evidence="7 8" key="1">
    <citation type="journal article" date="2014" name="Genome Announc.">
        <title>Draft Genome Sequence of Lutibaculum baratangense Strain AMV1T, Isolated from a Mud Volcano in Andamans, India.</title>
        <authorList>
            <person name="Singh A."/>
            <person name="Sreenivas A."/>
            <person name="Sathyanarayana Reddy G."/>
            <person name="Pinnaka A.K."/>
            <person name="Shivaji S."/>
        </authorList>
    </citation>
    <scope>NUCLEOTIDE SEQUENCE [LARGE SCALE GENOMIC DNA]</scope>
    <source>
        <strain evidence="7 8">AMV1</strain>
    </source>
</reference>